<dbReference type="AlphaFoldDB" id="A0AAV6SQF4"/>
<evidence type="ECO:0000256" key="1">
    <source>
        <dbReference type="SAM" id="MobiDB-lite"/>
    </source>
</evidence>
<gene>
    <name evidence="2" type="ORF">JOB18_048085</name>
</gene>
<proteinExistence type="predicted"/>
<comment type="caution">
    <text evidence="2">The sequence shown here is derived from an EMBL/GenBank/DDBJ whole genome shotgun (WGS) entry which is preliminary data.</text>
</comment>
<organism evidence="2 3">
    <name type="scientific">Solea senegalensis</name>
    <name type="common">Senegalese sole</name>
    <dbReference type="NCBI Taxonomy" id="28829"/>
    <lineage>
        <taxon>Eukaryota</taxon>
        <taxon>Metazoa</taxon>
        <taxon>Chordata</taxon>
        <taxon>Craniata</taxon>
        <taxon>Vertebrata</taxon>
        <taxon>Euteleostomi</taxon>
        <taxon>Actinopterygii</taxon>
        <taxon>Neopterygii</taxon>
        <taxon>Teleostei</taxon>
        <taxon>Neoteleostei</taxon>
        <taxon>Acanthomorphata</taxon>
        <taxon>Carangaria</taxon>
        <taxon>Pleuronectiformes</taxon>
        <taxon>Pleuronectoidei</taxon>
        <taxon>Soleidae</taxon>
        <taxon>Solea</taxon>
    </lineage>
</organism>
<reference evidence="2 3" key="1">
    <citation type="journal article" date="2021" name="Sci. Rep.">
        <title>Chromosome anchoring in Senegalese sole (Solea senegalensis) reveals sex-associated markers and genome rearrangements in flatfish.</title>
        <authorList>
            <person name="Guerrero-Cozar I."/>
            <person name="Gomez-Garrido J."/>
            <person name="Berbel C."/>
            <person name="Martinez-Blanch J.F."/>
            <person name="Alioto T."/>
            <person name="Claros M.G."/>
            <person name="Gagnaire P.A."/>
            <person name="Manchado M."/>
        </authorList>
    </citation>
    <scope>NUCLEOTIDE SEQUENCE [LARGE SCALE GENOMIC DNA]</scope>
    <source>
        <strain evidence="2">Sse05_10M</strain>
    </source>
</reference>
<evidence type="ECO:0000313" key="3">
    <source>
        <dbReference type="Proteomes" id="UP000693946"/>
    </source>
</evidence>
<name>A0AAV6SQF4_SOLSE</name>
<dbReference type="EMBL" id="JAGKHQ010000004">
    <property type="protein sequence ID" value="KAG7518953.1"/>
    <property type="molecule type" value="Genomic_DNA"/>
</dbReference>
<evidence type="ECO:0000313" key="2">
    <source>
        <dbReference type="EMBL" id="KAG7518953.1"/>
    </source>
</evidence>
<accession>A0AAV6SQF4</accession>
<dbReference type="Proteomes" id="UP000693946">
    <property type="component" value="Linkage Group LG12"/>
</dbReference>
<keyword evidence="3" id="KW-1185">Reference proteome</keyword>
<sequence length="72" mass="7658">MGGACKGNPNAEWLPGDSGGGAHRRKCLPTGPAVIKKREETINTGCLGNTEKGKTQKYGNTKTIRSCRRIEG</sequence>
<protein>
    <submittedName>
        <fullName evidence="2">Uncharacterized protein</fullName>
    </submittedName>
</protein>
<feature type="region of interest" description="Disordered" evidence="1">
    <location>
        <begin position="1"/>
        <end position="25"/>
    </location>
</feature>